<feature type="region of interest" description="Disordered" evidence="10">
    <location>
        <begin position="58"/>
        <end position="141"/>
    </location>
</feature>
<feature type="transmembrane region" description="Helical" evidence="9">
    <location>
        <begin position="231"/>
        <end position="253"/>
    </location>
</feature>
<evidence type="ECO:0000256" key="3">
    <source>
        <dbReference type="ARBA" id="ARBA00022568"/>
    </source>
</evidence>
<dbReference type="STRING" id="1169540.A0A0G4EF56"/>
<evidence type="ECO:0000313" key="13">
    <source>
        <dbReference type="Proteomes" id="UP000041254"/>
    </source>
</evidence>
<feature type="compositionally biased region" description="Basic and acidic residues" evidence="10">
    <location>
        <begin position="58"/>
        <end position="68"/>
    </location>
</feature>
<dbReference type="InterPro" id="IPR044880">
    <property type="entry name" value="NCX_ion-bd_dom_sf"/>
</dbReference>
<keyword evidence="3 9" id="KW-0109">Calcium transport</keyword>
<dbReference type="InParanoid" id="A0A0G4EF56"/>
<evidence type="ECO:0000256" key="8">
    <source>
        <dbReference type="ARBA" id="ARBA00023136"/>
    </source>
</evidence>
<dbReference type="VEuPathDB" id="CryptoDB:Vbra_11512"/>
<dbReference type="OrthoDB" id="1699231at2759"/>
<evidence type="ECO:0000256" key="5">
    <source>
        <dbReference type="ARBA" id="ARBA00022837"/>
    </source>
</evidence>
<evidence type="ECO:0000256" key="6">
    <source>
        <dbReference type="ARBA" id="ARBA00022989"/>
    </source>
</evidence>
<dbReference type="OMA" id="WHMINEE"/>
<evidence type="ECO:0000313" key="12">
    <source>
        <dbReference type="EMBL" id="CEL94149.1"/>
    </source>
</evidence>
<keyword evidence="5 9" id="KW-0106">Calcium</keyword>
<feature type="transmembrane region" description="Helical" evidence="9">
    <location>
        <begin position="495"/>
        <end position="515"/>
    </location>
</feature>
<feature type="transmembrane region" description="Helical" evidence="9">
    <location>
        <begin position="265"/>
        <end position="286"/>
    </location>
</feature>
<evidence type="ECO:0000256" key="2">
    <source>
        <dbReference type="ARBA" id="ARBA00022448"/>
    </source>
</evidence>
<proteinExistence type="inferred from homology"/>
<comment type="subcellular location">
    <subcellularLocation>
        <location evidence="1">Endomembrane system</location>
        <topology evidence="1">Multi-pass membrane protein</topology>
    </subcellularLocation>
</comment>
<evidence type="ECO:0000256" key="10">
    <source>
        <dbReference type="SAM" id="MobiDB-lite"/>
    </source>
</evidence>
<evidence type="ECO:0000256" key="7">
    <source>
        <dbReference type="ARBA" id="ARBA00023065"/>
    </source>
</evidence>
<dbReference type="InterPro" id="IPR004713">
    <property type="entry name" value="CaH_exchang"/>
</dbReference>
<feature type="transmembrane region" description="Helical" evidence="9">
    <location>
        <begin position="170"/>
        <end position="190"/>
    </location>
</feature>
<dbReference type="GO" id="GO:0015369">
    <property type="term" value="F:calcium:proton antiporter activity"/>
    <property type="evidence" value="ECO:0007669"/>
    <property type="project" value="UniProtKB-UniRule"/>
</dbReference>
<evidence type="ECO:0000256" key="9">
    <source>
        <dbReference type="RuleBase" id="RU365028"/>
    </source>
</evidence>
<keyword evidence="9" id="KW-0050">Antiport</keyword>
<evidence type="ECO:0000259" key="11">
    <source>
        <dbReference type="Pfam" id="PF01699"/>
    </source>
</evidence>
<accession>A0A0G4EF56</accession>
<dbReference type="PANTHER" id="PTHR31503">
    <property type="entry name" value="VACUOLAR CALCIUM ION TRANSPORTER"/>
    <property type="match status" value="1"/>
</dbReference>
<dbReference type="PANTHER" id="PTHR31503:SF22">
    <property type="entry name" value="VACUOLAR CALCIUM ION TRANSPORTER"/>
    <property type="match status" value="1"/>
</dbReference>
<dbReference type="GO" id="GO:0006874">
    <property type="term" value="P:intracellular calcium ion homeostasis"/>
    <property type="evidence" value="ECO:0007669"/>
    <property type="project" value="TreeGrafter"/>
</dbReference>
<dbReference type="Proteomes" id="UP000041254">
    <property type="component" value="Unassembled WGS sequence"/>
</dbReference>
<sequence length="552" mass="59080">MFLKAAERSATEISMSPFLPAAAHATHGLSAGKESPADFRAHSLAPPAADHLEAPFVDKRGASSHGDDTQQSSSGSPSSPGGLYAPYISPSNSDRESVDTPSTAVSTPAAVVFRHSSPPSSRSCTSDALKSDRKGSGGWTTNSGDLPVPLGAYGLALGKGGSLLQQWSRIWSFVCEGWVATLLLFVPVGLLCRLLELPPGITFVSNFLAIVPVSKVLGRTTEVLAEQTNQIVGGLLTVGFGNAVEMILSIAALRENLIKVVQSSLLGSILSNMLFVLGLCFFASGIRGENSRSNQRFNLTNASYNVSLLVISCLALVIPTTLAALDRESTEKDRLSISYVTALLLTLMYIQFLVFQLKTHKHLFLLQHDRDDVQLSEDGGLAVRGIKGTELSMVEGICLLAASTIMLTFHCDCVVATMQEVTKRHGIRQAFIGTILLPFLGNAAEQMTAVSIAARDKLDLALSVAVGSATQVALFVVPVTVFTGSLLNVPMDLDFEVFQLVLLVMSTMIVSVVLHDGKANWLKGSMLISAYVLVAWAFWYLSDREFRGEDTL</sequence>
<protein>
    <recommendedName>
        <fullName evidence="11">Sodium/calcium exchanger membrane region domain-containing protein</fullName>
    </recommendedName>
</protein>
<dbReference type="GO" id="GO:0005774">
    <property type="term" value="C:vacuolar membrane"/>
    <property type="evidence" value="ECO:0007669"/>
    <property type="project" value="UniProtKB-ARBA"/>
</dbReference>
<organism evidence="12 13">
    <name type="scientific">Vitrella brassicaformis (strain CCMP3155)</name>
    <dbReference type="NCBI Taxonomy" id="1169540"/>
    <lineage>
        <taxon>Eukaryota</taxon>
        <taxon>Sar</taxon>
        <taxon>Alveolata</taxon>
        <taxon>Colpodellida</taxon>
        <taxon>Vitrellaceae</taxon>
        <taxon>Vitrella</taxon>
    </lineage>
</organism>
<feature type="transmembrane region" description="Helical" evidence="9">
    <location>
        <begin position="521"/>
        <end position="541"/>
    </location>
</feature>
<gene>
    <name evidence="12" type="ORF">Vbra_11512</name>
</gene>
<keyword evidence="2 9" id="KW-0813">Transport</keyword>
<feature type="compositionally biased region" description="Low complexity" evidence="10">
    <location>
        <begin position="116"/>
        <end position="126"/>
    </location>
</feature>
<dbReference type="AlphaFoldDB" id="A0A0G4EF56"/>
<dbReference type="GO" id="GO:0012505">
    <property type="term" value="C:endomembrane system"/>
    <property type="evidence" value="ECO:0007669"/>
    <property type="project" value="UniProtKB-SubCell"/>
</dbReference>
<feature type="transmembrane region" description="Helical" evidence="9">
    <location>
        <begin position="306"/>
        <end position="325"/>
    </location>
</feature>
<feature type="domain" description="Sodium/calcium exchanger membrane region" evidence="11">
    <location>
        <begin position="201"/>
        <end position="357"/>
    </location>
</feature>
<dbReference type="PhylomeDB" id="A0A0G4EF56"/>
<comment type="caution">
    <text evidence="9">Lacks conserved residue(s) required for the propagation of feature annotation.</text>
</comment>
<dbReference type="Gene3D" id="1.20.1420.30">
    <property type="entry name" value="NCX, central ion-binding region"/>
    <property type="match status" value="2"/>
</dbReference>
<evidence type="ECO:0000256" key="4">
    <source>
        <dbReference type="ARBA" id="ARBA00022692"/>
    </source>
</evidence>
<dbReference type="EMBL" id="CDMY01000206">
    <property type="protein sequence ID" value="CEL94149.1"/>
    <property type="molecule type" value="Genomic_DNA"/>
</dbReference>
<dbReference type="Pfam" id="PF01699">
    <property type="entry name" value="Na_Ca_ex"/>
    <property type="match status" value="2"/>
</dbReference>
<keyword evidence="8 9" id="KW-0472">Membrane</keyword>
<dbReference type="InterPro" id="IPR004798">
    <property type="entry name" value="CAX-like"/>
</dbReference>
<keyword evidence="4 9" id="KW-0812">Transmembrane</keyword>
<feature type="compositionally biased region" description="Low complexity" evidence="10">
    <location>
        <begin position="69"/>
        <end position="82"/>
    </location>
</feature>
<reference evidence="12 13" key="1">
    <citation type="submission" date="2014-11" db="EMBL/GenBank/DDBJ databases">
        <authorList>
            <person name="Zhu J."/>
            <person name="Qi W."/>
            <person name="Song R."/>
        </authorList>
    </citation>
    <scope>NUCLEOTIDE SEQUENCE [LARGE SCALE GENOMIC DNA]</scope>
</reference>
<name>A0A0G4EF56_VITBC</name>
<keyword evidence="6 9" id="KW-1133">Transmembrane helix</keyword>
<feature type="transmembrane region" description="Helical" evidence="9">
    <location>
        <begin position="460"/>
        <end position="483"/>
    </location>
</feature>
<dbReference type="NCBIfam" id="TIGR00378">
    <property type="entry name" value="cax"/>
    <property type="match status" value="1"/>
</dbReference>
<comment type="similarity">
    <text evidence="9">Belongs to the Ca(2+):cation antiporter (CaCA) (TC 2.A.19) family.</text>
</comment>
<evidence type="ECO:0000256" key="1">
    <source>
        <dbReference type="ARBA" id="ARBA00004127"/>
    </source>
</evidence>
<keyword evidence="13" id="KW-1185">Reference proteome</keyword>
<feature type="domain" description="Sodium/calcium exchanger membrane region" evidence="11">
    <location>
        <begin position="397"/>
        <end position="539"/>
    </location>
</feature>
<dbReference type="InterPro" id="IPR004837">
    <property type="entry name" value="NaCa_Exmemb"/>
</dbReference>
<feature type="transmembrane region" description="Helical" evidence="9">
    <location>
        <begin position="337"/>
        <end position="357"/>
    </location>
</feature>
<keyword evidence="7 9" id="KW-0406">Ion transport</keyword>